<dbReference type="AlphaFoldDB" id="A0A9P8J7N2"/>
<feature type="compositionally biased region" description="Basic and acidic residues" evidence="1">
    <location>
        <begin position="171"/>
        <end position="184"/>
    </location>
</feature>
<reference evidence="3" key="2">
    <citation type="submission" date="2021-08" db="EMBL/GenBank/DDBJ databases">
        <authorList>
            <person name="Gostincar C."/>
            <person name="Sun X."/>
            <person name="Song Z."/>
            <person name="Gunde-Cimerman N."/>
        </authorList>
    </citation>
    <scope>NUCLEOTIDE SEQUENCE</scope>
    <source>
        <strain evidence="3">EXF-9911</strain>
    </source>
</reference>
<keyword evidence="2" id="KW-1133">Transmembrane helix</keyword>
<name>A0A9P8J7N2_AURME</name>
<feature type="region of interest" description="Disordered" evidence="1">
    <location>
        <begin position="57"/>
        <end position="96"/>
    </location>
</feature>
<reference evidence="3" key="1">
    <citation type="journal article" date="2021" name="J Fungi (Basel)">
        <title>Virulence traits and population genomics of the black yeast Aureobasidium melanogenum.</title>
        <authorList>
            <person name="Cernosa A."/>
            <person name="Sun X."/>
            <person name="Gostincar C."/>
            <person name="Fang C."/>
            <person name="Gunde-Cimerman N."/>
            <person name="Song Z."/>
        </authorList>
    </citation>
    <scope>NUCLEOTIDE SEQUENCE</scope>
    <source>
        <strain evidence="3">EXF-9911</strain>
    </source>
</reference>
<accession>A0A9P8J7N2</accession>
<evidence type="ECO:0000313" key="3">
    <source>
        <dbReference type="EMBL" id="KAG9689324.1"/>
    </source>
</evidence>
<sequence length="287" mass="32157">MKRGSKQTRELDDMPDRPQALHTIVAIVTVMSIFESIAAAMNLDPAMAFRERIKKALRKASPNSSLHKSSTTDSKEGRERWPSNVYKPGEPMPRPKYRAPVKKEHKEKLESFNFASAWRRKSFMSEYSPMGTRMPSRRASLISRKSFGGRSSLRNSMTMSRRNSVSGGVKSGRESLEVPRERHAALAPALSTEVEAYGDDDVTNVGLSRVQSREDKPHRPVYSRRQTAEYRSRAPAKASPLGQTSEAPTSTPTQAQPKAAFAHDHTPFTEEELARALQRSHLEISAH</sequence>
<feature type="region of interest" description="Disordered" evidence="1">
    <location>
        <begin position="159"/>
        <end position="268"/>
    </location>
</feature>
<dbReference type="OrthoDB" id="5408144at2759"/>
<feature type="non-terminal residue" evidence="3">
    <location>
        <position position="287"/>
    </location>
</feature>
<dbReference type="Proteomes" id="UP000779574">
    <property type="component" value="Unassembled WGS sequence"/>
</dbReference>
<organism evidence="3 4">
    <name type="scientific">Aureobasidium melanogenum</name>
    <name type="common">Aureobasidium pullulans var. melanogenum</name>
    <dbReference type="NCBI Taxonomy" id="46634"/>
    <lineage>
        <taxon>Eukaryota</taxon>
        <taxon>Fungi</taxon>
        <taxon>Dikarya</taxon>
        <taxon>Ascomycota</taxon>
        <taxon>Pezizomycotina</taxon>
        <taxon>Dothideomycetes</taxon>
        <taxon>Dothideomycetidae</taxon>
        <taxon>Dothideales</taxon>
        <taxon>Saccotheciaceae</taxon>
        <taxon>Aureobasidium</taxon>
    </lineage>
</organism>
<evidence type="ECO:0000313" key="4">
    <source>
        <dbReference type="Proteomes" id="UP000779574"/>
    </source>
</evidence>
<keyword evidence="2" id="KW-0812">Transmembrane</keyword>
<dbReference type="EMBL" id="JAHFXF010000360">
    <property type="protein sequence ID" value="KAG9689324.1"/>
    <property type="molecule type" value="Genomic_DNA"/>
</dbReference>
<protein>
    <submittedName>
        <fullName evidence="3">Uncharacterized protein</fullName>
    </submittedName>
</protein>
<comment type="caution">
    <text evidence="3">The sequence shown here is derived from an EMBL/GenBank/DDBJ whole genome shotgun (WGS) entry which is preliminary data.</text>
</comment>
<proteinExistence type="predicted"/>
<feature type="compositionally biased region" description="Polar residues" evidence="1">
    <location>
        <begin position="241"/>
        <end position="256"/>
    </location>
</feature>
<gene>
    <name evidence="3" type="ORF">KCU76_g8960</name>
</gene>
<feature type="transmembrane region" description="Helical" evidence="2">
    <location>
        <begin position="20"/>
        <end position="43"/>
    </location>
</feature>
<keyword evidence="2" id="KW-0472">Membrane</keyword>
<evidence type="ECO:0000256" key="2">
    <source>
        <dbReference type="SAM" id="Phobius"/>
    </source>
</evidence>
<feature type="compositionally biased region" description="Polar residues" evidence="1">
    <location>
        <begin position="61"/>
        <end position="72"/>
    </location>
</feature>
<evidence type="ECO:0000256" key="1">
    <source>
        <dbReference type="SAM" id="MobiDB-lite"/>
    </source>
</evidence>